<keyword evidence="3" id="KW-1003">Cell membrane</keyword>
<comment type="catalytic activity">
    <reaction evidence="13">
        <text>an alpha-Kdo-(2-&gt;4)-alpha-Kdo-(2-&gt;6)-lipid A + ADP-L-glycero-beta-D-manno-heptose = an L-alpha-D-Hep-(1-&gt;5)-[alpha-Kdo-(2-&gt;4)]-alpha-Kdo-(2-&gt;6)-lipid A + ADP + H(+)</text>
        <dbReference type="Rhea" id="RHEA:74067"/>
        <dbReference type="ChEBI" id="CHEBI:15378"/>
        <dbReference type="ChEBI" id="CHEBI:61506"/>
        <dbReference type="ChEBI" id="CHEBI:176431"/>
        <dbReference type="ChEBI" id="CHEBI:193068"/>
        <dbReference type="ChEBI" id="CHEBI:456216"/>
        <dbReference type="EC" id="2.4.99.23"/>
    </reaction>
</comment>
<dbReference type="Proteomes" id="UP001069090">
    <property type="component" value="Unassembled WGS sequence"/>
</dbReference>
<comment type="similarity">
    <text evidence="9">Belongs to the glycosyltransferase 9 family.</text>
</comment>
<keyword evidence="7" id="KW-0448">Lipopolysaccharide biosynthesis</keyword>
<dbReference type="GO" id="GO:0008713">
    <property type="term" value="F:ADP-heptose-lipopolysaccharide heptosyltransferase activity"/>
    <property type="evidence" value="ECO:0007669"/>
    <property type="project" value="TreeGrafter"/>
</dbReference>
<evidence type="ECO:0000256" key="7">
    <source>
        <dbReference type="ARBA" id="ARBA00022985"/>
    </source>
</evidence>
<dbReference type="RefSeq" id="WP_258330692.1">
    <property type="nucleotide sequence ID" value="NZ_JAPTGG010000003.1"/>
</dbReference>
<dbReference type="InterPro" id="IPR002201">
    <property type="entry name" value="Glyco_trans_9"/>
</dbReference>
<reference evidence="14 15" key="1">
    <citation type="submission" date="2022-12" db="EMBL/GenBank/DDBJ databases">
        <title>Dasania phycosphaerae sp. nov., isolated from particulate material of the south coast of Korea.</title>
        <authorList>
            <person name="Jiang Y."/>
        </authorList>
    </citation>
    <scope>NUCLEOTIDE SEQUENCE [LARGE SCALE GENOMIC DNA]</scope>
    <source>
        <strain evidence="14 15">GY-19</strain>
    </source>
</reference>
<proteinExistence type="inferred from homology"/>
<evidence type="ECO:0000256" key="4">
    <source>
        <dbReference type="ARBA" id="ARBA00022519"/>
    </source>
</evidence>
<keyword evidence="15" id="KW-1185">Reference proteome</keyword>
<evidence type="ECO:0000256" key="13">
    <source>
        <dbReference type="ARBA" id="ARBA00049201"/>
    </source>
</evidence>
<evidence type="ECO:0000256" key="5">
    <source>
        <dbReference type="ARBA" id="ARBA00022676"/>
    </source>
</evidence>
<evidence type="ECO:0000313" key="15">
    <source>
        <dbReference type="Proteomes" id="UP001069090"/>
    </source>
</evidence>
<keyword evidence="8" id="KW-0472">Membrane</keyword>
<keyword evidence="4" id="KW-0997">Cell inner membrane</keyword>
<evidence type="ECO:0000256" key="9">
    <source>
        <dbReference type="ARBA" id="ARBA00043995"/>
    </source>
</evidence>
<comment type="caution">
    <text evidence="14">The sequence shown here is derived from an EMBL/GenBank/DDBJ whole genome shotgun (WGS) entry which is preliminary data.</text>
</comment>
<dbReference type="GO" id="GO:0005829">
    <property type="term" value="C:cytosol"/>
    <property type="evidence" value="ECO:0007669"/>
    <property type="project" value="TreeGrafter"/>
</dbReference>
<evidence type="ECO:0000256" key="12">
    <source>
        <dbReference type="ARBA" id="ARBA00044330"/>
    </source>
</evidence>
<dbReference type="InterPro" id="IPR011908">
    <property type="entry name" value="LipoPS_heptosylTferase-I"/>
</dbReference>
<evidence type="ECO:0000256" key="10">
    <source>
        <dbReference type="ARBA" id="ARBA00044041"/>
    </source>
</evidence>
<comment type="pathway">
    <text evidence="2">Bacterial outer membrane biogenesis; LPS core biosynthesis.</text>
</comment>
<dbReference type="EMBL" id="JAPTGG010000003">
    <property type="protein sequence ID" value="MCZ0864538.1"/>
    <property type="molecule type" value="Genomic_DNA"/>
</dbReference>
<dbReference type="GO" id="GO:0005886">
    <property type="term" value="C:plasma membrane"/>
    <property type="evidence" value="ECO:0007669"/>
    <property type="project" value="UniProtKB-SubCell"/>
</dbReference>
<evidence type="ECO:0000256" key="11">
    <source>
        <dbReference type="ARBA" id="ARBA00044190"/>
    </source>
</evidence>
<gene>
    <name evidence="14" type="primary">waaC</name>
    <name evidence="14" type="ORF">O0V09_04965</name>
</gene>
<dbReference type="NCBIfam" id="TIGR02193">
    <property type="entry name" value="heptsyl_trn_I"/>
    <property type="match status" value="1"/>
</dbReference>
<evidence type="ECO:0000256" key="8">
    <source>
        <dbReference type="ARBA" id="ARBA00023136"/>
    </source>
</evidence>
<dbReference type="EC" id="2.4.99.23" evidence="10"/>
<name>A0A9J6RJH1_9GAMM</name>
<evidence type="ECO:0000256" key="1">
    <source>
        <dbReference type="ARBA" id="ARBA00004515"/>
    </source>
</evidence>
<dbReference type="InterPro" id="IPR051199">
    <property type="entry name" value="LPS_LOS_Heptosyltrfase"/>
</dbReference>
<dbReference type="Pfam" id="PF01075">
    <property type="entry name" value="Glyco_transf_9"/>
    <property type="match status" value="1"/>
</dbReference>
<dbReference type="PANTHER" id="PTHR30160:SF19">
    <property type="entry name" value="LIPOPOLYSACCHARIDE HEPTOSYLTRANSFERASE 1"/>
    <property type="match status" value="1"/>
</dbReference>
<dbReference type="CDD" id="cd03789">
    <property type="entry name" value="GT9_LPS_heptosyltransferase"/>
    <property type="match status" value="1"/>
</dbReference>
<sequence length="339" mass="37876">MRVLIIKTTSMGDVIHTLPALNDAVKAIPSIRFDWVVEEGFEEIPSWHPAVDEVIPVAIRRWRKSLWQSLGSAEWKQCKQMLRQRHYDCVIDAQGLVKSAWLARYTRAPRFGYDKNSVRERLATLAYHHKIAVPKNMHAVERTRQLFAESLGYQLPQENGVLNKGHYGVDKAQFITSGETKPNVVFLHGTTRHNKHWPESYWVELCKIMCDQGYGVYLPWGNEVERERALRIAEKANCAEVLPKLNIRGVACVLAKANAVVAVDTGLGHLTAALGIPAISLYGTTSPDLVGAYGDNQTHLCAKDFTPVNDTAIDPPEMAALTPAVVAERLLPLLPELVE</sequence>
<dbReference type="PANTHER" id="PTHR30160">
    <property type="entry name" value="TETRAACYLDISACCHARIDE 4'-KINASE-RELATED"/>
    <property type="match status" value="1"/>
</dbReference>
<protein>
    <recommendedName>
        <fullName evidence="11">Lipopolysaccharide heptosyltransferase 1</fullName>
        <ecNumber evidence="10">2.4.99.23</ecNumber>
    </recommendedName>
    <alternativeName>
        <fullName evidence="12">ADP-heptose:lipopolysaccharide heptosyltransferase I</fullName>
    </alternativeName>
</protein>
<evidence type="ECO:0000256" key="2">
    <source>
        <dbReference type="ARBA" id="ARBA00004713"/>
    </source>
</evidence>
<evidence type="ECO:0000313" key="14">
    <source>
        <dbReference type="EMBL" id="MCZ0864538.1"/>
    </source>
</evidence>
<dbReference type="Gene3D" id="3.40.50.2000">
    <property type="entry name" value="Glycogen Phosphorylase B"/>
    <property type="match status" value="2"/>
</dbReference>
<dbReference type="AlphaFoldDB" id="A0A9J6RJH1"/>
<organism evidence="14 15">
    <name type="scientific">Dasania phycosphaerae</name>
    <dbReference type="NCBI Taxonomy" id="2950436"/>
    <lineage>
        <taxon>Bacteria</taxon>
        <taxon>Pseudomonadati</taxon>
        <taxon>Pseudomonadota</taxon>
        <taxon>Gammaproteobacteria</taxon>
        <taxon>Cellvibrionales</taxon>
        <taxon>Spongiibacteraceae</taxon>
        <taxon>Dasania</taxon>
    </lineage>
</organism>
<evidence type="ECO:0000256" key="6">
    <source>
        <dbReference type="ARBA" id="ARBA00022679"/>
    </source>
</evidence>
<dbReference type="GO" id="GO:0009244">
    <property type="term" value="P:lipopolysaccharide core region biosynthetic process"/>
    <property type="evidence" value="ECO:0007669"/>
    <property type="project" value="InterPro"/>
</dbReference>
<dbReference type="SUPFAM" id="SSF53756">
    <property type="entry name" value="UDP-Glycosyltransferase/glycogen phosphorylase"/>
    <property type="match status" value="1"/>
</dbReference>
<comment type="subcellular location">
    <subcellularLocation>
        <location evidence="1">Cell inner membrane</location>
        <topology evidence="1">Peripheral membrane protein</topology>
        <orientation evidence="1">Cytoplasmic side</orientation>
    </subcellularLocation>
</comment>
<evidence type="ECO:0000256" key="3">
    <source>
        <dbReference type="ARBA" id="ARBA00022475"/>
    </source>
</evidence>
<keyword evidence="6" id="KW-0808">Transferase</keyword>
<keyword evidence="5" id="KW-0328">Glycosyltransferase</keyword>
<accession>A0A9J6RJH1</accession>